<evidence type="ECO:0000256" key="2">
    <source>
        <dbReference type="ARBA" id="ARBA00022803"/>
    </source>
</evidence>
<dbReference type="OrthoDB" id="581415at2"/>
<dbReference type="SUPFAM" id="SSF48452">
    <property type="entry name" value="TPR-like"/>
    <property type="match status" value="1"/>
</dbReference>
<dbReference type="Pfam" id="PF13414">
    <property type="entry name" value="TPR_11"/>
    <property type="match status" value="1"/>
</dbReference>
<sequence length="258" mass="28996">MSTSQQKPKRWLSISLAIMVFALVSFSMMPLISSFFLVSNQTNHSLPSSLPSKWDTEALGYQMVLQREPDNQNALRGLLNARLKQGNLREAIAPLEKLAQLNSTQTDYSILLAQVQQQIQDFEGANTTYQTLLASHPEDMRALKGLVDLLLLQNKASQAISLVEQTLAKNKETKQIDVNSLDLLLGEIYVDQQQWDQAIAIYDQAIQTDPKDFRPVLAKALVFREQGQQTLATPLFEEAVMLAPIEYKDEVKMMAVSN</sequence>
<dbReference type="EMBL" id="PXOH01000022">
    <property type="protein sequence ID" value="PSF35198.1"/>
    <property type="molecule type" value="Genomic_DNA"/>
</dbReference>
<keyword evidence="4" id="KW-0812">Transmembrane</keyword>
<dbReference type="AlphaFoldDB" id="A0A2T1LUH5"/>
<reference evidence="5 6" key="1">
    <citation type="submission" date="2018-03" db="EMBL/GenBank/DDBJ databases">
        <title>The ancient ancestry and fast evolution of plastids.</title>
        <authorList>
            <person name="Moore K.R."/>
            <person name="Magnabosco C."/>
            <person name="Momper L."/>
            <person name="Gold D.A."/>
            <person name="Bosak T."/>
            <person name="Fournier G.P."/>
        </authorList>
    </citation>
    <scope>NUCLEOTIDE SEQUENCE [LARGE SCALE GENOMIC DNA]</scope>
    <source>
        <strain evidence="5 6">CCALA 016</strain>
    </source>
</reference>
<keyword evidence="2 3" id="KW-0802">TPR repeat</keyword>
<keyword evidence="4" id="KW-1133">Transmembrane helix</keyword>
<accession>A0A2T1LUH5</accession>
<dbReference type="PROSITE" id="PS50005">
    <property type="entry name" value="TPR"/>
    <property type="match status" value="1"/>
</dbReference>
<evidence type="ECO:0000256" key="3">
    <source>
        <dbReference type="PROSITE-ProRule" id="PRU00339"/>
    </source>
</evidence>
<dbReference type="InterPro" id="IPR011990">
    <property type="entry name" value="TPR-like_helical_dom_sf"/>
</dbReference>
<dbReference type="Pfam" id="PF13432">
    <property type="entry name" value="TPR_16"/>
    <property type="match status" value="1"/>
</dbReference>
<dbReference type="Gene3D" id="1.25.40.10">
    <property type="entry name" value="Tetratricopeptide repeat domain"/>
    <property type="match status" value="2"/>
</dbReference>
<evidence type="ECO:0000256" key="4">
    <source>
        <dbReference type="SAM" id="Phobius"/>
    </source>
</evidence>
<dbReference type="PANTHER" id="PTHR44227:SF3">
    <property type="entry name" value="PROTEIN O-MANNOSYL-TRANSFERASE TMTC4"/>
    <property type="match status" value="1"/>
</dbReference>
<dbReference type="RefSeq" id="WP_106458235.1">
    <property type="nucleotide sequence ID" value="NZ_PXOH01000022.1"/>
</dbReference>
<dbReference type="InterPro" id="IPR052346">
    <property type="entry name" value="O-mannosyl-transferase_TMTC"/>
</dbReference>
<evidence type="ECO:0000256" key="1">
    <source>
        <dbReference type="ARBA" id="ARBA00022737"/>
    </source>
</evidence>
<reference evidence="5 6" key="2">
    <citation type="submission" date="2018-03" db="EMBL/GenBank/DDBJ databases">
        <authorList>
            <person name="Keele B.F."/>
        </authorList>
    </citation>
    <scope>NUCLEOTIDE SEQUENCE [LARGE SCALE GENOMIC DNA]</scope>
    <source>
        <strain evidence="5 6">CCALA 016</strain>
    </source>
</reference>
<name>A0A2T1LUH5_9CHRO</name>
<keyword evidence="1" id="KW-0677">Repeat</keyword>
<organism evidence="5 6">
    <name type="scientific">Aphanothece hegewaldii CCALA 016</name>
    <dbReference type="NCBI Taxonomy" id="2107694"/>
    <lineage>
        <taxon>Bacteria</taxon>
        <taxon>Bacillati</taxon>
        <taxon>Cyanobacteriota</taxon>
        <taxon>Cyanophyceae</taxon>
        <taxon>Oscillatoriophycideae</taxon>
        <taxon>Chroococcales</taxon>
        <taxon>Aphanothecaceae</taxon>
        <taxon>Aphanothece</taxon>
    </lineage>
</organism>
<keyword evidence="6" id="KW-1185">Reference proteome</keyword>
<keyword evidence="4" id="KW-0472">Membrane</keyword>
<evidence type="ECO:0000313" key="5">
    <source>
        <dbReference type="EMBL" id="PSF35198.1"/>
    </source>
</evidence>
<gene>
    <name evidence="5" type="ORF">C7H19_17610</name>
</gene>
<comment type="caution">
    <text evidence="5">The sequence shown here is derived from an EMBL/GenBank/DDBJ whole genome shotgun (WGS) entry which is preliminary data.</text>
</comment>
<feature type="transmembrane region" description="Helical" evidence="4">
    <location>
        <begin position="12"/>
        <end position="38"/>
    </location>
</feature>
<evidence type="ECO:0000313" key="6">
    <source>
        <dbReference type="Proteomes" id="UP000239001"/>
    </source>
</evidence>
<dbReference type="Proteomes" id="UP000239001">
    <property type="component" value="Unassembled WGS sequence"/>
</dbReference>
<proteinExistence type="predicted"/>
<dbReference type="InterPro" id="IPR019734">
    <property type="entry name" value="TPR_rpt"/>
</dbReference>
<dbReference type="PANTHER" id="PTHR44227">
    <property type="match status" value="1"/>
</dbReference>
<protein>
    <submittedName>
        <fullName evidence="5">Cellulose synthase subunit BcsC</fullName>
    </submittedName>
</protein>
<feature type="repeat" description="TPR" evidence="3">
    <location>
        <begin position="179"/>
        <end position="212"/>
    </location>
</feature>